<dbReference type="RefSeq" id="WP_203364850.1">
    <property type="nucleotide sequence ID" value="NZ_WSFT01000005.1"/>
</dbReference>
<gene>
    <name evidence="1" type="ORF">GOQ27_00500</name>
</gene>
<dbReference type="Gene3D" id="1.10.287.1890">
    <property type="match status" value="1"/>
</dbReference>
<sequence length="230" mass="26401">MKLTPRLLEIANKVEKDSVVADIGTDHGYIPVYLIEEGISRKVIACDINEGPLESAINYVTKKKYQDYIDTRLGDGLKPVKPNEVDTVIIAGMGGILIADILDADKKIADTIENFILQPMVASSELRKYLYNNGYKIVSEKLSREDNRFYEIIVATHGRENIEDEIYYEVGAKLIENKDPLLKDYLLKKIDKTQKIMKNIEEHGETEDNDKYNKLKERLSKLEEVYHDNF</sequence>
<evidence type="ECO:0000313" key="2">
    <source>
        <dbReference type="Proteomes" id="UP000724672"/>
    </source>
</evidence>
<dbReference type="GO" id="GO:0160105">
    <property type="term" value="F:tRNA (adenine(22)-N1)-methyltransferase activity"/>
    <property type="evidence" value="ECO:0007669"/>
    <property type="project" value="InterPro"/>
</dbReference>
<accession>A0A942Z7I9</accession>
<dbReference type="InterPro" id="IPR006901">
    <property type="entry name" value="TrmK"/>
</dbReference>
<dbReference type="Pfam" id="PF04816">
    <property type="entry name" value="TrmK"/>
    <property type="match status" value="1"/>
</dbReference>
<name>A0A942Z7I9_9FIRM</name>
<protein>
    <submittedName>
        <fullName evidence="1">tRNA (Adenine(22)-N(1))-methyltransferase TrmK</fullName>
    </submittedName>
</protein>
<dbReference type="Gene3D" id="3.40.50.150">
    <property type="entry name" value="Vaccinia Virus protein VP39"/>
    <property type="match status" value="1"/>
</dbReference>
<dbReference type="PIRSF" id="PIRSF018637">
    <property type="entry name" value="TrmK"/>
    <property type="match status" value="1"/>
</dbReference>
<dbReference type="AlphaFoldDB" id="A0A942Z7I9"/>
<evidence type="ECO:0000313" key="1">
    <source>
        <dbReference type="EMBL" id="MBS4536919.1"/>
    </source>
</evidence>
<organism evidence="1 2">
    <name type="scientific">Anaeromonas frigoriresistens</name>
    <dbReference type="NCBI Taxonomy" id="2683708"/>
    <lineage>
        <taxon>Bacteria</taxon>
        <taxon>Bacillati</taxon>
        <taxon>Bacillota</taxon>
        <taxon>Tissierellia</taxon>
        <taxon>Tissierellales</taxon>
        <taxon>Thermohalobacteraceae</taxon>
        <taxon>Anaeromonas</taxon>
    </lineage>
</organism>
<dbReference type="SUPFAM" id="SSF53335">
    <property type="entry name" value="S-adenosyl-L-methionine-dependent methyltransferases"/>
    <property type="match status" value="1"/>
</dbReference>
<proteinExistence type="predicted"/>
<dbReference type="Proteomes" id="UP000724672">
    <property type="component" value="Unassembled WGS sequence"/>
</dbReference>
<dbReference type="EMBL" id="WSFT01000005">
    <property type="protein sequence ID" value="MBS4536919.1"/>
    <property type="molecule type" value="Genomic_DNA"/>
</dbReference>
<keyword evidence="2" id="KW-1185">Reference proteome</keyword>
<comment type="caution">
    <text evidence="1">The sequence shown here is derived from an EMBL/GenBank/DDBJ whole genome shotgun (WGS) entry which is preliminary data.</text>
</comment>
<dbReference type="InterPro" id="IPR029063">
    <property type="entry name" value="SAM-dependent_MTases_sf"/>
</dbReference>
<reference evidence="1" key="1">
    <citation type="submission" date="2019-12" db="EMBL/GenBank/DDBJ databases">
        <title>Clostridiaceae gen. nov. sp. nov., isolated from sediment in Xinjiang, China.</title>
        <authorList>
            <person name="Zhang R."/>
        </authorList>
    </citation>
    <scope>NUCLEOTIDE SEQUENCE</scope>
    <source>
        <strain evidence="1">D2Q-11</strain>
    </source>
</reference>
<dbReference type="PANTHER" id="PTHR38451">
    <property type="entry name" value="TRNA (ADENINE(22)-N(1))-METHYLTRANSFERASE"/>
    <property type="match status" value="1"/>
</dbReference>
<dbReference type="CDD" id="cd02440">
    <property type="entry name" value="AdoMet_MTases"/>
    <property type="match status" value="1"/>
</dbReference>
<dbReference type="PANTHER" id="PTHR38451:SF1">
    <property type="entry name" value="TRNA (ADENINE(22)-N(1))-METHYLTRANSFERASE"/>
    <property type="match status" value="1"/>
</dbReference>